<dbReference type="EMBL" id="NOXG01000003">
    <property type="protein sequence ID" value="PYD76153.1"/>
    <property type="molecule type" value="Genomic_DNA"/>
</dbReference>
<name>A0A318QTX8_9PROT</name>
<evidence type="ECO:0000313" key="1">
    <source>
        <dbReference type="EMBL" id="PYD76153.1"/>
    </source>
</evidence>
<proteinExistence type="predicted"/>
<dbReference type="RefSeq" id="WP_110527802.1">
    <property type="nucleotide sequence ID" value="NZ_NOXG01000003.1"/>
</dbReference>
<sequence>MAAGLTMADAHAAPYPAPILPPHSMAQAWGVTARIEHAGQGCTVHATIDQARFIAQMPQMISAGIFSTRLTPELIRSTPHYLMNTLQTDVSPGFVHALFTQAGAPARCRFVWDYVAADPSGAMASHPMLSFEFTRAAHDHIDWPNLKFGDMVASEQAVAADRIFDAQVNQETLDITMALAREDITAAGPS</sequence>
<gene>
    <name evidence="1" type="ORF">CFR71_04615</name>
</gene>
<dbReference type="Proteomes" id="UP000247609">
    <property type="component" value="Unassembled WGS sequence"/>
</dbReference>
<accession>A0A318QTX8</accession>
<comment type="caution">
    <text evidence="1">The sequence shown here is derived from an EMBL/GenBank/DDBJ whole genome shotgun (WGS) entry which is preliminary data.</text>
</comment>
<protein>
    <submittedName>
        <fullName evidence="1">Uncharacterized protein</fullName>
    </submittedName>
</protein>
<reference evidence="1 2" key="1">
    <citation type="submission" date="2017-07" db="EMBL/GenBank/DDBJ databases">
        <title>A draft genome sequence of Komagataeibacter sp. T5K1.</title>
        <authorList>
            <person name="Skraban J."/>
            <person name="Cleenwerck I."/>
            <person name="Vandamme P."/>
            <person name="Trcek J."/>
        </authorList>
    </citation>
    <scope>NUCLEOTIDE SEQUENCE [LARGE SCALE GENOMIC DNA]</scope>
    <source>
        <strain evidence="1 2">T5K1</strain>
    </source>
</reference>
<organism evidence="1 2">
    <name type="scientific">Novacetimonas pomaceti</name>
    <dbReference type="NCBI Taxonomy" id="2021998"/>
    <lineage>
        <taxon>Bacteria</taxon>
        <taxon>Pseudomonadati</taxon>
        <taxon>Pseudomonadota</taxon>
        <taxon>Alphaproteobacteria</taxon>
        <taxon>Acetobacterales</taxon>
        <taxon>Acetobacteraceae</taxon>
        <taxon>Novacetimonas</taxon>
    </lineage>
</organism>
<dbReference type="AlphaFoldDB" id="A0A318QTX8"/>
<evidence type="ECO:0000313" key="2">
    <source>
        <dbReference type="Proteomes" id="UP000247609"/>
    </source>
</evidence>